<feature type="domain" description="BD-FAE-like" evidence="2">
    <location>
        <begin position="99"/>
        <end position="266"/>
    </location>
</feature>
<evidence type="ECO:0000256" key="1">
    <source>
        <dbReference type="ARBA" id="ARBA00022801"/>
    </source>
</evidence>
<dbReference type="SUPFAM" id="SSF53474">
    <property type="entry name" value="alpha/beta-Hydrolases"/>
    <property type="match status" value="1"/>
</dbReference>
<evidence type="ECO:0000313" key="4">
    <source>
        <dbReference type="EMBL" id="CCJ73211.1"/>
    </source>
</evidence>
<dbReference type="Proteomes" id="UP000067320">
    <property type="component" value="Chromosome"/>
</dbReference>
<dbReference type="RefSeq" id="WP_007675369.1">
    <property type="nucleotide sequence ID" value="NZ_CAKW01000098.1"/>
</dbReference>
<evidence type="ECO:0000313" key="6">
    <source>
        <dbReference type="Proteomes" id="UP000067320"/>
    </source>
</evidence>
<gene>
    <name evidence="3" type="ORF">AFK62_10155</name>
    <name evidence="4" type="ORF">BN137_2587</name>
</gene>
<dbReference type="eggNOG" id="COG0657">
    <property type="taxonomic scope" value="Bacteria"/>
</dbReference>
<dbReference type="PANTHER" id="PTHR48081:SF6">
    <property type="entry name" value="PEPTIDASE S9 PROLYL OLIGOPEPTIDASE CATALYTIC DOMAIN-CONTAINING PROTEIN"/>
    <property type="match status" value="1"/>
</dbReference>
<dbReference type="PANTHER" id="PTHR48081">
    <property type="entry name" value="AB HYDROLASE SUPERFAMILY PROTEIN C4A8.06C"/>
    <property type="match status" value="1"/>
</dbReference>
<protein>
    <submittedName>
        <fullName evidence="4">Endo-1,4-beta-xylanase</fullName>
        <ecNumber evidence="4">3.2.1.8</ecNumber>
    </submittedName>
    <submittedName>
        <fullName evidence="3">Pectin acetylesterase</fullName>
    </submittedName>
</protein>
<reference evidence="6" key="2">
    <citation type="submission" date="2015-09" db="EMBL/GenBank/DDBJ databases">
        <title>Cronobacter genome sequencing and assembly.</title>
        <authorList>
            <person name="Descombes P."/>
            <person name="Baert L."/>
            <person name="Ngom-Bru C."/>
            <person name="Barretto C."/>
        </authorList>
    </citation>
    <scope>NUCLEOTIDE SEQUENCE [LARGE SCALE GENOMIC DNA]</scope>
    <source>
        <strain evidence="6">LMG 26250</strain>
    </source>
</reference>
<dbReference type="STRING" id="1073999.AFK62_10155"/>
<dbReference type="OrthoDB" id="9771666at2"/>
<dbReference type="InterPro" id="IPR029058">
    <property type="entry name" value="AB_hydrolase_fold"/>
</dbReference>
<dbReference type="AlphaFoldDB" id="K8A1D8"/>
<reference evidence="4" key="1">
    <citation type="submission" date="2012-07" db="EMBL/GenBank/DDBJ databases">
        <authorList>
            <person name="Cummings C."/>
        </authorList>
    </citation>
    <scope>NUCLEOTIDE SEQUENCE</scope>
    <source>
        <strain evidence="4">1330</strain>
    </source>
</reference>
<proteinExistence type="predicted"/>
<dbReference type="EMBL" id="CP012264">
    <property type="protein sequence ID" value="ALB62843.1"/>
    <property type="molecule type" value="Genomic_DNA"/>
</dbReference>
<dbReference type="GO" id="GO:0031176">
    <property type="term" value="F:endo-1,4-beta-xylanase activity"/>
    <property type="evidence" value="ECO:0007669"/>
    <property type="project" value="UniProtKB-EC"/>
</dbReference>
<dbReference type="EC" id="3.2.1.8" evidence="4"/>
<organism evidence="4 5">
    <name type="scientific">Cronobacter condimenti 1330</name>
    <dbReference type="NCBI Taxonomy" id="1073999"/>
    <lineage>
        <taxon>Bacteria</taxon>
        <taxon>Pseudomonadati</taxon>
        <taxon>Pseudomonadota</taxon>
        <taxon>Gammaproteobacteria</taxon>
        <taxon>Enterobacterales</taxon>
        <taxon>Enterobacteriaceae</taxon>
        <taxon>Cronobacter</taxon>
    </lineage>
</organism>
<evidence type="ECO:0000259" key="2">
    <source>
        <dbReference type="Pfam" id="PF20434"/>
    </source>
</evidence>
<dbReference type="Pfam" id="PF20434">
    <property type="entry name" value="BD-FAE"/>
    <property type="match status" value="1"/>
</dbReference>
<keyword evidence="4" id="KW-0858">Xylan degradation</keyword>
<keyword evidence="4" id="KW-0119">Carbohydrate metabolism</keyword>
<dbReference type="GO" id="GO:0045493">
    <property type="term" value="P:xylan catabolic process"/>
    <property type="evidence" value="ECO:0007669"/>
    <property type="project" value="UniProtKB-KW"/>
</dbReference>
<dbReference type="PATRIC" id="fig|1073999.7.peg.2127"/>
<dbReference type="InterPro" id="IPR049492">
    <property type="entry name" value="BD-FAE-like_dom"/>
</dbReference>
<keyword evidence="4" id="KW-0326">Glycosidase</keyword>
<evidence type="ECO:0000313" key="5">
    <source>
        <dbReference type="Proteomes" id="UP000009340"/>
    </source>
</evidence>
<dbReference type="Proteomes" id="UP000009340">
    <property type="component" value="Unassembled WGS sequence"/>
</dbReference>
<dbReference type="KEGG" id="ccon:AFK62_10155"/>
<evidence type="ECO:0000313" key="3">
    <source>
        <dbReference type="EMBL" id="ALB62843.1"/>
    </source>
</evidence>
<keyword evidence="4" id="KW-0624">Polysaccharide degradation</keyword>
<accession>K8A1D8</accession>
<name>K8A1D8_9ENTR</name>
<dbReference type="EMBL" id="CAKW01000098">
    <property type="protein sequence ID" value="CCJ73211.1"/>
    <property type="molecule type" value="Genomic_DNA"/>
</dbReference>
<dbReference type="InterPro" id="IPR050300">
    <property type="entry name" value="GDXG_lipolytic_enzyme"/>
</dbReference>
<dbReference type="Gene3D" id="3.40.50.1820">
    <property type="entry name" value="alpha/beta hydrolase"/>
    <property type="match status" value="1"/>
</dbReference>
<sequence>MKHDPHAREALLARMREAVAHAHDLSVWPQGEAPGAQTSHTVFTLEAHHTGASELDRSVTGVRAPRITVYAPQTPNGVGILVTPGGSYRRVVLDKEGSALAPAFNDRGYTLFVMTYRLPDDDHAEGADAPLADLQRAMRLIRAQAARWQLDPQKLGVLGFSAGGHAAASLGTRWNDAVYVPLDETDACSARPAFMGLVYPVMTMEAPDAHPGSRQALIGTMPDEAAIRRYSPETAVNDRTPPAFLLHAVDDPAVKVENSLRMFNALHAHGVPVEMHLFEKGRHGFGIRDALDLPAHIWPELLMNWLEDKLA</sequence>
<keyword evidence="6" id="KW-1185">Reference proteome</keyword>
<keyword evidence="1 4" id="KW-0378">Hydrolase</keyword>
<reference evidence="3 6" key="3">
    <citation type="journal article" date="2016" name="Genome Announc.">
        <title>Fully Closed Genome Sequences of Five Type Strains of the Genus Cronobacter and One Cronobacter sakazakii Strain.</title>
        <authorList>
            <person name="Moine D."/>
            <person name="Kassam M."/>
            <person name="Baert L."/>
            <person name="Tang Y."/>
            <person name="Barretto C."/>
            <person name="Ngom Bru C."/>
            <person name="Klijn A."/>
            <person name="Descombes P."/>
        </authorList>
    </citation>
    <scope>NUCLEOTIDE SEQUENCE [LARGE SCALE GENOMIC DNA]</scope>
    <source>
        <strain evidence="3 6">LMG 26250</strain>
    </source>
</reference>